<organism evidence="3 4">
    <name type="scientific">Zizania palustris</name>
    <name type="common">Northern wild rice</name>
    <dbReference type="NCBI Taxonomy" id="103762"/>
    <lineage>
        <taxon>Eukaryota</taxon>
        <taxon>Viridiplantae</taxon>
        <taxon>Streptophyta</taxon>
        <taxon>Embryophyta</taxon>
        <taxon>Tracheophyta</taxon>
        <taxon>Spermatophyta</taxon>
        <taxon>Magnoliopsida</taxon>
        <taxon>Liliopsida</taxon>
        <taxon>Poales</taxon>
        <taxon>Poaceae</taxon>
        <taxon>BOP clade</taxon>
        <taxon>Oryzoideae</taxon>
        <taxon>Oryzeae</taxon>
        <taxon>Zizaniinae</taxon>
        <taxon>Zizania</taxon>
    </lineage>
</organism>
<comment type="caution">
    <text evidence="3">The sequence shown here is derived from an EMBL/GenBank/DDBJ whole genome shotgun (WGS) entry which is preliminary data.</text>
</comment>
<feature type="signal peptide" evidence="2">
    <location>
        <begin position="1"/>
        <end position="24"/>
    </location>
</feature>
<feature type="region of interest" description="Disordered" evidence="1">
    <location>
        <begin position="115"/>
        <end position="143"/>
    </location>
</feature>
<evidence type="ECO:0000256" key="1">
    <source>
        <dbReference type="SAM" id="MobiDB-lite"/>
    </source>
</evidence>
<proteinExistence type="predicted"/>
<keyword evidence="2" id="KW-0732">Signal</keyword>
<feature type="compositionally biased region" description="Basic and acidic residues" evidence="1">
    <location>
        <begin position="119"/>
        <end position="134"/>
    </location>
</feature>
<dbReference type="PANTHER" id="PTHR33098">
    <property type="entry name" value="COTTON FIBER (DUF761)"/>
    <property type="match status" value="1"/>
</dbReference>
<feature type="compositionally biased region" description="Basic and acidic residues" evidence="1">
    <location>
        <begin position="390"/>
        <end position="403"/>
    </location>
</feature>
<accession>A0A8J6BSJ8</accession>
<gene>
    <name evidence="3" type="ORF">GUJ93_ZPchr0012g20215</name>
</gene>
<dbReference type="Pfam" id="PF05553">
    <property type="entry name" value="DUF761"/>
    <property type="match status" value="1"/>
</dbReference>
<reference evidence="3" key="2">
    <citation type="submission" date="2021-02" db="EMBL/GenBank/DDBJ databases">
        <authorList>
            <person name="Kimball J.A."/>
            <person name="Haas M.W."/>
            <person name="Macchietto M."/>
            <person name="Kono T."/>
            <person name="Duquette J."/>
            <person name="Shao M."/>
        </authorList>
    </citation>
    <scope>NUCLEOTIDE SEQUENCE</scope>
    <source>
        <tissue evidence="3">Fresh leaf tissue</tissue>
    </source>
</reference>
<evidence type="ECO:0008006" key="5">
    <source>
        <dbReference type="Google" id="ProtNLM"/>
    </source>
</evidence>
<sequence length="492" mass="53800">MRCSFLKAAAVAVVVADMAAKAAATSYISSVPLATGVLSSPRFLWVAANIIVVWLVSSYRRYKAASSAGAGAGNVEDMFYAMGMGLYPSSGHDVFALAAVAADLVDVAAPVATVPTRKQPREARPGKRRSTDRPRVRKVSAAGGETPRAVAAEAMPEVKKHVIVEDGWPSWAVAVTETELLACRKSVAATAGKPAIKKSIIEEDWLSWTVAASVAKPAAKKPVVEEEWLSWTMASAEVKPDVKKPIVEDEWSSWIIGATATKPGVKKPVVEDEWPVGWTVATTTFKSSVKKPVVEDDLPNWIIAATEAKADVNKPVVEDEWPSWTSGTAIDAKPADDKKPREWAITAAANPKPDDVDGDDVSMDSMWESILQQGARPVTIRKSDTWGSDEQPRLERAADTAVTRKDIRRSATATNMMVPPSPPHVPAPPAPANHGWRTREVLPAMRHDELMRRAESFIRRHHEQLRLQRQESEQRQALELQQRRHPAQLIRI</sequence>
<reference evidence="3" key="1">
    <citation type="journal article" date="2021" name="bioRxiv">
        <title>Whole Genome Assembly and Annotation of Northern Wild Rice, Zizania palustris L., Supports a Whole Genome Duplication in the Zizania Genus.</title>
        <authorList>
            <person name="Haas M."/>
            <person name="Kono T."/>
            <person name="Macchietto M."/>
            <person name="Millas R."/>
            <person name="McGilp L."/>
            <person name="Shao M."/>
            <person name="Duquette J."/>
            <person name="Hirsch C.N."/>
            <person name="Kimball J."/>
        </authorList>
    </citation>
    <scope>NUCLEOTIDE SEQUENCE</scope>
    <source>
        <tissue evidence="3">Fresh leaf tissue</tissue>
    </source>
</reference>
<dbReference type="InterPro" id="IPR008480">
    <property type="entry name" value="DUF761_pln"/>
</dbReference>
<dbReference type="Proteomes" id="UP000729402">
    <property type="component" value="Unassembled WGS sequence"/>
</dbReference>
<evidence type="ECO:0000313" key="3">
    <source>
        <dbReference type="EMBL" id="KAG8092051.1"/>
    </source>
</evidence>
<dbReference type="AlphaFoldDB" id="A0A8J6BSJ8"/>
<feature type="chain" id="PRO_5035323657" description="DUF4408 domain-containing protein" evidence="2">
    <location>
        <begin position="25"/>
        <end position="492"/>
    </location>
</feature>
<dbReference type="EMBL" id="JAAALK010000080">
    <property type="protein sequence ID" value="KAG8092051.1"/>
    <property type="molecule type" value="Genomic_DNA"/>
</dbReference>
<protein>
    <recommendedName>
        <fullName evidence="5">DUF4408 domain-containing protein</fullName>
    </recommendedName>
</protein>
<keyword evidence="4" id="KW-1185">Reference proteome</keyword>
<evidence type="ECO:0000256" key="2">
    <source>
        <dbReference type="SAM" id="SignalP"/>
    </source>
</evidence>
<name>A0A8J6BSJ8_ZIZPA</name>
<dbReference type="PANTHER" id="PTHR33098:SF44">
    <property type="entry name" value="DUF4408 DOMAIN-CONTAINING PROTEIN"/>
    <property type="match status" value="1"/>
</dbReference>
<evidence type="ECO:0000313" key="4">
    <source>
        <dbReference type="Proteomes" id="UP000729402"/>
    </source>
</evidence>
<dbReference type="OrthoDB" id="687745at2759"/>
<feature type="region of interest" description="Disordered" evidence="1">
    <location>
        <begin position="383"/>
        <end position="403"/>
    </location>
</feature>